<proteinExistence type="predicted"/>
<dbReference type="GeneID" id="39849403"/>
<organism evidence="2 3">
    <name type="scientific">Halapricum salinum</name>
    <dbReference type="NCBI Taxonomy" id="1457250"/>
    <lineage>
        <taxon>Archaea</taxon>
        <taxon>Methanobacteriati</taxon>
        <taxon>Methanobacteriota</taxon>
        <taxon>Stenosarchaea group</taxon>
        <taxon>Halobacteria</taxon>
        <taxon>Halobacteriales</taxon>
        <taxon>Haloarculaceae</taxon>
        <taxon>Halapricum</taxon>
    </lineage>
</organism>
<dbReference type="AlphaFoldDB" id="A0A4D6HFT4"/>
<dbReference type="InterPro" id="IPR019546">
    <property type="entry name" value="TAT_signal_bac_arc"/>
</dbReference>
<feature type="compositionally biased region" description="Basic and acidic residues" evidence="1">
    <location>
        <begin position="144"/>
        <end position="154"/>
    </location>
</feature>
<dbReference type="STRING" id="1457250.GCA_000755225_02089"/>
<gene>
    <name evidence="2" type="ORF">DV733_16050</name>
</gene>
<feature type="compositionally biased region" description="Polar residues" evidence="1">
    <location>
        <begin position="326"/>
        <end position="341"/>
    </location>
</feature>
<dbReference type="RefSeq" id="WP_049992976.1">
    <property type="nucleotide sequence ID" value="NZ_CP031310.1"/>
</dbReference>
<evidence type="ECO:0008006" key="4">
    <source>
        <dbReference type="Google" id="ProtNLM"/>
    </source>
</evidence>
<feature type="region of interest" description="Disordered" evidence="1">
    <location>
        <begin position="313"/>
        <end position="341"/>
    </location>
</feature>
<dbReference type="OrthoDB" id="222305at2157"/>
<evidence type="ECO:0000256" key="1">
    <source>
        <dbReference type="SAM" id="MobiDB-lite"/>
    </source>
</evidence>
<accession>A0A4D6HFT4</accession>
<protein>
    <recommendedName>
        <fullName evidence="4">SipW-cognate class signal peptide</fullName>
    </recommendedName>
</protein>
<dbReference type="EMBL" id="CP031310">
    <property type="protein sequence ID" value="QCC52650.1"/>
    <property type="molecule type" value="Genomic_DNA"/>
</dbReference>
<feature type="region of interest" description="Disordered" evidence="1">
    <location>
        <begin position="136"/>
        <end position="162"/>
    </location>
</feature>
<evidence type="ECO:0000313" key="3">
    <source>
        <dbReference type="Proteomes" id="UP000296706"/>
    </source>
</evidence>
<reference evidence="2 3" key="1">
    <citation type="journal article" date="2019" name="Nat. Commun.">
        <title>A new type of DNA phosphorothioation-based antiviral system in archaea.</title>
        <authorList>
            <person name="Xiong L."/>
            <person name="Liu S."/>
            <person name="Chen S."/>
            <person name="Xiao Y."/>
            <person name="Zhu B."/>
            <person name="Gao Y."/>
            <person name="Zhang Y."/>
            <person name="Chen B."/>
            <person name="Luo J."/>
            <person name="Deng Z."/>
            <person name="Chen X."/>
            <person name="Wang L."/>
            <person name="Chen S."/>
        </authorList>
    </citation>
    <scope>NUCLEOTIDE SEQUENCE [LARGE SCALE GENOMIC DNA]</scope>
    <source>
        <strain evidence="2 3">CBA1105</strain>
    </source>
</reference>
<dbReference type="Proteomes" id="UP000296706">
    <property type="component" value="Chromosome"/>
</dbReference>
<dbReference type="KEGG" id="hsn:DV733_16050"/>
<name>A0A4D6HFT4_9EURY</name>
<evidence type="ECO:0000313" key="2">
    <source>
        <dbReference type="EMBL" id="QCC52650.1"/>
    </source>
</evidence>
<keyword evidence="3" id="KW-1185">Reference proteome</keyword>
<dbReference type="NCBIfam" id="TIGR01409">
    <property type="entry name" value="TAT_signal_seq"/>
    <property type="match status" value="1"/>
</dbReference>
<dbReference type="PROSITE" id="PS51318">
    <property type="entry name" value="TAT"/>
    <property type="match status" value="1"/>
</dbReference>
<dbReference type="InterPro" id="IPR006311">
    <property type="entry name" value="TAT_signal"/>
</dbReference>
<sequence length="341" mass="36549">MSEDSKLPLSRRKLLGTAAVIGGAGALGGAATTSLLWDEEKFGNADNPNVLQAGELDLKVDWEGTYYNWIDNPTFSSNDVEDPAVVVEEGPNLVDQPGPIINLQDVKPGDVLEVTQSAHIFGNPAFLGWHYEEHADTDNGITEPEDKVNGHDPDQSDGTEDGDLDEYLQVVIWYDDGDNLPDEVLPDITDGDGNEGDELVIDEEEYVMDVASIQSAADAFGGADPVVYAGNLAGLDGANVRFDARDSNSGAVAEEFPDTACYQNSVTEYIAVLVWLPTDIPGVNDNIVQTDRLEFQFGFDAIQCRHNVGNDGLPMDDTIADADAENNANSPEGGTTTPDPT</sequence>